<evidence type="ECO:0000313" key="3">
    <source>
        <dbReference type="EMBL" id="KAF9149641.1"/>
    </source>
</evidence>
<evidence type="ECO:0000256" key="1">
    <source>
        <dbReference type="SAM" id="Coils"/>
    </source>
</evidence>
<feature type="compositionally biased region" description="Basic and acidic residues" evidence="2">
    <location>
        <begin position="7"/>
        <end position="22"/>
    </location>
</feature>
<dbReference type="EMBL" id="JAAAUQ010000504">
    <property type="protein sequence ID" value="KAF9149641.1"/>
    <property type="molecule type" value="Genomic_DNA"/>
</dbReference>
<name>A0A9P5VAK8_9FUNG</name>
<feature type="region of interest" description="Disordered" evidence="2">
    <location>
        <begin position="140"/>
        <end position="159"/>
    </location>
</feature>
<keyword evidence="1" id="KW-0175">Coiled coil</keyword>
<proteinExistence type="predicted"/>
<dbReference type="OrthoDB" id="10491323at2759"/>
<evidence type="ECO:0000313" key="4">
    <source>
        <dbReference type="Proteomes" id="UP000748756"/>
    </source>
</evidence>
<protein>
    <submittedName>
        <fullName evidence="3">Uncharacterized protein</fullName>
    </submittedName>
</protein>
<dbReference type="Proteomes" id="UP000748756">
    <property type="component" value="Unassembled WGS sequence"/>
</dbReference>
<keyword evidence="4" id="KW-1185">Reference proteome</keyword>
<organism evidence="3 4">
    <name type="scientific">Linnemannia schmuckeri</name>
    <dbReference type="NCBI Taxonomy" id="64567"/>
    <lineage>
        <taxon>Eukaryota</taxon>
        <taxon>Fungi</taxon>
        <taxon>Fungi incertae sedis</taxon>
        <taxon>Mucoromycota</taxon>
        <taxon>Mortierellomycotina</taxon>
        <taxon>Mortierellomycetes</taxon>
        <taxon>Mortierellales</taxon>
        <taxon>Mortierellaceae</taxon>
        <taxon>Linnemannia</taxon>
    </lineage>
</organism>
<feature type="coiled-coil region" evidence="1">
    <location>
        <begin position="53"/>
        <end position="80"/>
    </location>
</feature>
<comment type="caution">
    <text evidence="3">The sequence shown here is derived from an EMBL/GenBank/DDBJ whole genome shotgun (WGS) entry which is preliminary data.</text>
</comment>
<evidence type="ECO:0000256" key="2">
    <source>
        <dbReference type="SAM" id="MobiDB-lite"/>
    </source>
</evidence>
<dbReference type="AlphaFoldDB" id="A0A9P5VAK8"/>
<feature type="region of interest" description="Disordered" evidence="2">
    <location>
        <begin position="1"/>
        <end position="36"/>
    </location>
</feature>
<gene>
    <name evidence="3" type="ORF">BG015_008563</name>
</gene>
<accession>A0A9P5VAK8</accession>
<sequence>MLKSTRARAEGCSDSTFSDRSDATCSSSLPSGLKSGKETEHRVQLSIISALLLEQILEGVNRLNDRMDLLTEQVEEIQGQANHNEYQVQKLIVNSASMDTHTESLRINVDLFGEYIGDMLQENREIKNQLRDIKSHLGRGNTVVEDPHRKTMTPPKEQQQEKCSAASFCVSTPSTSQNESCARWQFSRQTRTVNVMNRRMEWLADQVEEIQCQSASLKSHTEFIWIDMDMARDHLGGLLEDNSELKEQFEGVQLQTA</sequence>
<reference evidence="3" key="1">
    <citation type="journal article" date="2020" name="Fungal Divers.">
        <title>Resolving the Mortierellaceae phylogeny through synthesis of multi-gene phylogenetics and phylogenomics.</title>
        <authorList>
            <person name="Vandepol N."/>
            <person name="Liber J."/>
            <person name="Desiro A."/>
            <person name="Na H."/>
            <person name="Kennedy M."/>
            <person name="Barry K."/>
            <person name="Grigoriev I.V."/>
            <person name="Miller A.N."/>
            <person name="O'Donnell K."/>
            <person name="Stajich J.E."/>
            <person name="Bonito G."/>
        </authorList>
    </citation>
    <scope>NUCLEOTIDE SEQUENCE</scope>
    <source>
        <strain evidence="3">NRRL 6426</strain>
    </source>
</reference>